<gene>
    <name evidence="2" type="ORF">RF11_09717</name>
</gene>
<dbReference type="GO" id="GO:0005685">
    <property type="term" value="C:U1 snRNP"/>
    <property type="evidence" value="ECO:0007669"/>
    <property type="project" value="InterPro"/>
</dbReference>
<name>A0A0C2JSS4_THEKT</name>
<sequence>MQENSDQEVEPRVDVVPDEQPSHVMHWSHQRVCKYFLSGLCPFKLFLNTQSDIGECSYIHDESLKTQYQDSEEYGTLGYEESFLALPNTLIGDTTHRILRAYERIQRFSYDFESIPDEIRDQVIDVCSVCGKLFIRNDSSGPSKDHFIGLEHIGFIKLRQQAKLMEDNKFWQKNVKVYQENIV</sequence>
<dbReference type="PANTHER" id="PTHR12375">
    <property type="entry name" value="RNA-BINDING PROTEIN LUC7-RELATED"/>
    <property type="match status" value="1"/>
</dbReference>
<dbReference type="GO" id="GO:0006376">
    <property type="term" value="P:mRNA splice site recognition"/>
    <property type="evidence" value="ECO:0007669"/>
    <property type="project" value="InterPro"/>
</dbReference>
<dbReference type="EMBL" id="JWZT01001202">
    <property type="protein sequence ID" value="KII72473.1"/>
    <property type="molecule type" value="Genomic_DNA"/>
</dbReference>
<comment type="similarity">
    <text evidence="1">Belongs to the Luc7 family.</text>
</comment>
<proteinExistence type="inferred from homology"/>
<accession>A0A0C2JSS4</accession>
<dbReference type="OrthoDB" id="10266921at2759"/>
<reference evidence="2 3" key="1">
    <citation type="journal article" date="2014" name="Genome Biol. Evol.">
        <title>The genome of the myxosporean Thelohanellus kitauei shows adaptations to nutrient acquisition within its fish host.</title>
        <authorList>
            <person name="Yang Y."/>
            <person name="Xiong J."/>
            <person name="Zhou Z."/>
            <person name="Huo F."/>
            <person name="Miao W."/>
            <person name="Ran C."/>
            <person name="Liu Y."/>
            <person name="Zhang J."/>
            <person name="Feng J."/>
            <person name="Wang M."/>
            <person name="Wang M."/>
            <person name="Wang L."/>
            <person name="Yao B."/>
        </authorList>
    </citation>
    <scope>NUCLEOTIDE SEQUENCE [LARGE SCALE GENOMIC DNA]</scope>
    <source>
        <strain evidence="2">Wuqing</strain>
    </source>
</reference>
<evidence type="ECO:0000313" key="2">
    <source>
        <dbReference type="EMBL" id="KII72473.1"/>
    </source>
</evidence>
<dbReference type="InterPro" id="IPR004882">
    <property type="entry name" value="Luc7-rel"/>
</dbReference>
<dbReference type="AlphaFoldDB" id="A0A0C2JSS4"/>
<dbReference type="Proteomes" id="UP000031668">
    <property type="component" value="Unassembled WGS sequence"/>
</dbReference>
<keyword evidence="3" id="KW-1185">Reference proteome</keyword>
<dbReference type="GO" id="GO:0003729">
    <property type="term" value="F:mRNA binding"/>
    <property type="evidence" value="ECO:0007669"/>
    <property type="project" value="InterPro"/>
</dbReference>
<dbReference type="Pfam" id="PF03194">
    <property type="entry name" value="LUC7"/>
    <property type="match status" value="2"/>
</dbReference>
<comment type="caution">
    <text evidence="2">The sequence shown here is derived from an EMBL/GenBank/DDBJ whole genome shotgun (WGS) entry which is preliminary data.</text>
</comment>
<organism evidence="2 3">
    <name type="scientific">Thelohanellus kitauei</name>
    <name type="common">Myxosporean</name>
    <dbReference type="NCBI Taxonomy" id="669202"/>
    <lineage>
        <taxon>Eukaryota</taxon>
        <taxon>Metazoa</taxon>
        <taxon>Cnidaria</taxon>
        <taxon>Myxozoa</taxon>
        <taxon>Myxosporea</taxon>
        <taxon>Bivalvulida</taxon>
        <taxon>Platysporina</taxon>
        <taxon>Myxobolidae</taxon>
        <taxon>Thelohanellus</taxon>
    </lineage>
</organism>
<evidence type="ECO:0000313" key="3">
    <source>
        <dbReference type="Proteomes" id="UP000031668"/>
    </source>
</evidence>
<protein>
    <submittedName>
        <fullName evidence="2">Luc7-like protein 3</fullName>
    </submittedName>
</protein>
<evidence type="ECO:0000256" key="1">
    <source>
        <dbReference type="ARBA" id="ARBA00005655"/>
    </source>
</evidence>